<evidence type="ECO:0000313" key="2">
    <source>
        <dbReference type="Proteomes" id="UP000192328"/>
    </source>
</evidence>
<organism evidence="1 2">
    <name type="scientific">Aristaeella lactis</name>
    <dbReference type="NCBI Taxonomy" id="3046383"/>
    <lineage>
        <taxon>Bacteria</taxon>
        <taxon>Bacillati</taxon>
        <taxon>Bacillota</taxon>
        <taxon>Clostridia</taxon>
        <taxon>Eubacteriales</taxon>
        <taxon>Aristaeellaceae</taxon>
        <taxon>Aristaeella</taxon>
    </lineage>
</organism>
<keyword evidence="2" id="KW-1185">Reference proteome</keyword>
<comment type="caution">
    <text evidence="1">The sequence shown here is derived from an EMBL/GenBank/DDBJ whole genome shotgun (WGS) entry which is preliminary data.</text>
</comment>
<evidence type="ECO:0000313" key="1">
    <source>
        <dbReference type="EMBL" id="SMC57827.1"/>
    </source>
</evidence>
<dbReference type="EMBL" id="FWXZ01000002">
    <property type="protein sequence ID" value="SMC57827.1"/>
    <property type="molecule type" value="Genomic_DNA"/>
</dbReference>
<proteinExistence type="predicted"/>
<reference evidence="1" key="1">
    <citation type="submission" date="2017-04" db="EMBL/GenBank/DDBJ databases">
        <authorList>
            <person name="Varghese N."/>
            <person name="Submissions S."/>
        </authorList>
    </citation>
    <scope>NUCLEOTIDE SEQUENCE</scope>
    <source>
        <strain evidence="1">WTE2008</strain>
    </source>
</reference>
<gene>
    <name evidence="1" type="ORF">SAMN06297397_1495</name>
</gene>
<dbReference type="Proteomes" id="UP000192328">
    <property type="component" value="Unassembled WGS sequence"/>
</dbReference>
<name>A0AC61PL06_9FIRM</name>
<sequence length="151" mass="17399">MEYRYATTDDMNLMIRSRMDTLRDVNSLDEDYKFSEEFLEASREYFREGDQSTVLAIDNGRAVGCATMCYIDLMPTYAHPSGRRAHLMNVWTNKDYRRQGIAEKLVTMLIEEARGRGVSEISLDATEAGRPLYRKLGFVESGENMTMIIQN</sequence>
<accession>A0AC61PL06</accession>
<protein>
    <submittedName>
        <fullName evidence="1">N-acetylglutamate synthase, GNAT family</fullName>
    </submittedName>
</protein>